<evidence type="ECO:0000256" key="1">
    <source>
        <dbReference type="SAM" id="Phobius"/>
    </source>
</evidence>
<gene>
    <name evidence="2" type="ORF">GLOIN_2v1690303</name>
</gene>
<evidence type="ECO:0000313" key="2">
    <source>
        <dbReference type="EMBL" id="POG63042.1"/>
    </source>
</evidence>
<keyword evidence="1" id="KW-0472">Membrane</keyword>
<keyword evidence="1" id="KW-0812">Transmembrane</keyword>
<dbReference type="EMBL" id="AUPC02000280">
    <property type="protein sequence ID" value="POG63042.1"/>
    <property type="molecule type" value="Genomic_DNA"/>
</dbReference>
<organism evidence="2 3">
    <name type="scientific">Rhizophagus irregularis (strain DAOM 181602 / DAOM 197198 / MUCL 43194)</name>
    <name type="common">Arbuscular mycorrhizal fungus</name>
    <name type="synonym">Glomus intraradices</name>
    <dbReference type="NCBI Taxonomy" id="747089"/>
    <lineage>
        <taxon>Eukaryota</taxon>
        <taxon>Fungi</taxon>
        <taxon>Fungi incertae sedis</taxon>
        <taxon>Mucoromycota</taxon>
        <taxon>Glomeromycotina</taxon>
        <taxon>Glomeromycetes</taxon>
        <taxon>Glomerales</taxon>
        <taxon>Glomeraceae</taxon>
        <taxon>Rhizophagus</taxon>
    </lineage>
</organism>
<evidence type="ECO:0000313" key="3">
    <source>
        <dbReference type="Proteomes" id="UP000018888"/>
    </source>
</evidence>
<protein>
    <submittedName>
        <fullName evidence="2">Uncharacterized protein</fullName>
    </submittedName>
</protein>
<comment type="caution">
    <text evidence="2">The sequence shown here is derived from an EMBL/GenBank/DDBJ whole genome shotgun (WGS) entry which is preliminary data.</text>
</comment>
<keyword evidence="3" id="KW-1185">Reference proteome</keyword>
<dbReference type="Proteomes" id="UP000018888">
    <property type="component" value="Unassembled WGS sequence"/>
</dbReference>
<dbReference type="AlphaFoldDB" id="A0A2P4PCD2"/>
<sequence>MMRIIKNDGFQFIGVLIFFKYSSNNKVILFITIIVFNNNRDHLLQIINYILY</sequence>
<feature type="transmembrane region" description="Helical" evidence="1">
    <location>
        <begin position="12"/>
        <end position="36"/>
    </location>
</feature>
<name>A0A2P4PCD2_RHIID</name>
<reference evidence="2 3" key="2">
    <citation type="journal article" date="2018" name="New Phytol.">
        <title>High intraspecific genome diversity in the model arbuscular mycorrhizal symbiont Rhizophagus irregularis.</title>
        <authorList>
            <person name="Chen E.C.H."/>
            <person name="Morin E."/>
            <person name="Beaudet D."/>
            <person name="Noel J."/>
            <person name="Yildirir G."/>
            <person name="Ndikumana S."/>
            <person name="Charron P."/>
            <person name="St-Onge C."/>
            <person name="Giorgi J."/>
            <person name="Kruger M."/>
            <person name="Marton T."/>
            <person name="Ropars J."/>
            <person name="Grigoriev I.V."/>
            <person name="Hainaut M."/>
            <person name="Henrissat B."/>
            <person name="Roux C."/>
            <person name="Martin F."/>
            <person name="Corradi N."/>
        </authorList>
    </citation>
    <scope>NUCLEOTIDE SEQUENCE [LARGE SCALE GENOMIC DNA]</scope>
    <source>
        <strain evidence="2 3">DAOM 197198</strain>
    </source>
</reference>
<keyword evidence="1" id="KW-1133">Transmembrane helix</keyword>
<accession>A0A2P4PCD2</accession>
<proteinExistence type="predicted"/>
<reference evidence="2 3" key="1">
    <citation type="journal article" date="2013" name="Proc. Natl. Acad. Sci. U.S.A.">
        <title>Genome of an arbuscular mycorrhizal fungus provides insight into the oldest plant symbiosis.</title>
        <authorList>
            <person name="Tisserant E."/>
            <person name="Malbreil M."/>
            <person name="Kuo A."/>
            <person name="Kohler A."/>
            <person name="Symeonidi A."/>
            <person name="Balestrini R."/>
            <person name="Charron P."/>
            <person name="Duensing N."/>
            <person name="Frei Dit Frey N."/>
            <person name="Gianinazzi-Pearson V."/>
            <person name="Gilbert L.B."/>
            <person name="Handa Y."/>
            <person name="Herr J.R."/>
            <person name="Hijri M."/>
            <person name="Koul R."/>
            <person name="Kawaguchi M."/>
            <person name="Krajinski F."/>
            <person name="Lammers P.J."/>
            <person name="Masclaux F.G."/>
            <person name="Murat C."/>
            <person name="Morin E."/>
            <person name="Ndikumana S."/>
            <person name="Pagni M."/>
            <person name="Petitpierre D."/>
            <person name="Requena N."/>
            <person name="Rosikiewicz P."/>
            <person name="Riley R."/>
            <person name="Saito K."/>
            <person name="San Clemente H."/>
            <person name="Shapiro H."/>
            <person name="van Tuinen D."/>
            <person name="Becard G."/>
            <person name="Bonfante P."/>
            <person name="Paszkowski U."/>
            <person name="Shachar-Hill Y.Y."/>
            <person name="Tuskan G.A."/>
            <person name="Young P.W."/>
            <person name="Sanders I.R."/>
            <person name="Henrissat B."/>
            <person name="Rensing S.A."/>
            <person name="Grigoriev I.V."/>
            <person name="Corradi N."/>
            <person name="Roux C."/>
            <person name="Martin F."/>
        </authorList>
    </citation>
    <scope>NUCLEOTIDE SEQUENCE [LARGE SCALE GENOMIC DNA]</scope>
    <source>
        <strain evidence="2 3">DAOM 197198</strain>
    </source>
</reference>